<name>A0A397JGG2_9GLOM</name>
<dbReference type="InterPro" id="IPR011579">
    <property type="entry name" value="ATPase_dom"/>
</dbReference>
<evidence type="ECO:0000313" key="3">
    <source>
        <dbReference type="Proteomes" id="UP000266861"/>
    </source>
</evidence>
<evidence type="ECO:0000313" key="2">
    <source>
        <dbReference type="EMBL" id="RHZ84274.1"/>
    </source>
</evidence>
<dbReference type="InterPro" id="IPR051667">
    <property type="entry name" value="Archaeal_ATPase_domain"/>
</dbReference>
<dbReference type="Pfam" id="PF01637">
    <property type="entry name" value="ATPase_2"/>
    <property type="match status" value="1"/>
</dbReference>
<dbReference type="SUPFAM" id="SSF52540">
    <property type="entry name" value="P-loop containing nucleoside triphosphate hydrolases"/>
    <property type="match status" value="1"/>
</dbReference>
<dbReference type="AlphaFoldDB" id="A0A397JGG2"/>
<keyword evidence="3" id="KW-1185">Reference proteome</keyword>
<proteinExistence type="predicted"/>
<dbReference type="Proteomes" id="UP000266861">
    <property type="component" value="Unassembled WGS sequence"/>
</dbReference>
<accession>A0A397JGG2</accession>
<dbReference type="GO" id="GO:0005524">
    <property type="term" value="F:ATP binding"/>
    <property type="evidence" value="ECO:0007669"/>
    <property type="project" value="InterPro"/>
</dbReference>
<dbReference type="InterPro" id="IPR027417">
    <property type="entry name" value="P-loop_NTPase"/>
</dbReference>
<sequence>MFAFNLIKSFKHLPTSSNCLNILSNSCIACYNTKENSFFNRKRELVKFTNALSGTPELHVILGPPSSGKTALIREITNKGNFNPLFMDCRYGQFNSPTTLYNSIFSQFKLFFENQREILKKIMLETEIKATIPYFFDLKFMLFNKKEKEIIAPNTVINLLHKITDSLPNQNFWTCYNIPPPILIIDEANLFSQLGENSKEEATLLKSFLNWLVINTKQEKHFHVVLTSSDSFFFDWIINILHPLHVIPYVVGDLSKEEAKEYFEIHVLPQYECRELEGKFDHICRLTGTRMLIIDRYVKEYKNSEKKLKDSKFSLYESEYSNLKHGLFPRKLKYLNKLDQSLWKNFDLIKTMEAIVEAEDQGFILEDDLIEMIGSEKVDSLVSYNFLHRRPTSRFANDIIDPPDKLILTAINQSSVRAMEQVLSEVKK</sequence>
<comment type="caution">
    <text evidence="2">The sequence shown here is derived from an EMBL/GenBank/DDBJ whole genome shotgun (WGS) entry which is preliminary data.</text>
</comment>
<reference evidence="2 3" key="1">
    <citation type="submission" date="2018-08" db="EMBL/GenBank/DDBJ databases">
        <title>Genome and evolution of the arbuscular mycorrhizal fungus Diversispora epigaea (formerly Glomus versiforme) and its bacterial endosymbionts.</title>
        <authorList>
            <person name="Sun X."/>
            <person name="Fei Z."/>
            <person name="Harrison M."/>
        </authorList>
    </citation>
    <scope>NUCLEOTIDE SEQUENCE [LARGE SCALE GENOMIC DNA]</scope>
    <source>
        <strain evidence="2 3">IT104</strain>
    </source>
</reference>
<gene>
    <name evidence="2" type="ORF">Glove_84g165</name>
</gene>
<protein>
    <recommendedName>
        <fullName evidence="1">ATPase domain-containing protein</fullName>
    </recommendedName>
</protein>
<dbReference type="PANTHER" id="PTHR37096">
    <property type="entry name" value="YALI0E33429P"/>
    <property type="match status" value="1"/>
</dbReference>
<evidence type="ECO:0000259" key="1">
    <source>
        <dbReference type="Pfam" id="PF01637"/>
    </source>
</evidence>
<dbReference type="STRING" id="1348612.A0A397JGG2"/>
<dbReference type="OrthoDB" id="2150628at2759"/>
<dbReference type="Gene3D" id="3.40.50.300">
    <property type="entry name" value="P-loop containing nucleotide triphosphate hydrolases"/>
    <property type="match status" value="1"/>
</dbReference>
<feature type="domain" description="ATPase" evidence="1">
    <location>
        <begin position="38"/>
        <end position="235"/>
    </location>
</feature>
<organism evidence="2 3">
    <name type="scientific">Diversispora epigaea</name>
    <dbReference type="NCBI Taxonomy" id="1348612"/>
    <lineage>
        <taxon>Eukaryota</taxon>
        <taxon>Fungi</taxon>
        <taxon>Fungi incertae sedis</taxon>
        <taxon>Mucoromycota</taxon>
        <taxon>Glomeromycotina</taxon>
        <taxon>Glomeromycetes</taxon>
        <taxon>Diversisporales</taxon>
        <taxon>Diversisporaceae</taxon>
        <taxon>Diversispora</taxon>
    </lineage>
</organism>
<dbReference type="PANTHER" id="PTHR37096:SF1">
    <property type="entry name" value="AAA+ ATPASE DOMAIN-CONTAINING PROTEIN"/>
    <property type="match status" value="1"/>
</dbReference>
<dbReference type="EMBL" id="PQFF01000080">
    <property type="protein sequence ID" value="RHZ84274.1"/>
    <property type="molecule type" value="Genomic_DNA"/>
</dbReference>